<feature type="compositionally biased region" description="Acidic residues" evidence="6">
    <location>
        <begin position="353"/>
        <end position="372"/>
    </location>
</feature>
<feature type="region of interest" description="Disordered" evidence="6">
    <location>
        <begin position="606"/>
        <end position="668"/>
    </location>
</feature>
<evidence type="ECO:0000256" key="6">
    <source>
        <dbReference type="SAM" id="MobiDB-lite"/>
    </source>
</evidence>
<feature type="compositionally biased region" description="Basic and acidic residues" evidence="6">
    <location>
        <begin position="280"/>
        <end position="297"/>
    </location>
</feature>
<organism evidence="7 8">
    <name type="scientific">Phyllosticta citriasiana</name>
    <dbReference type="NCBI Taxonomy" id="595635"/>
    <lineage>
        <taxon>Eukaryota</taxon>
        <taxon>Fungi</taxon>
        <taxon>Dikarya</taxon>
        <taxon>Ascomycota</taxon>
        <taxon>Pezizomycotina</taxon>
        <taxon>Dothideomycetes</taxon>
        <taxon>Dothideomycetes incertae sedis</taxon>
        <taxon>Botryosphaeriales</taxon>
        <taxon>Phyllostictaceae</taxon>
        <taxon>Phyllosticta</taxon>
    </lineage>
</organism>
<feature type="compositionally biased region" description="Low complexity" evidence="6">
    <location>
        <begin position="22"/>
        <end position="47"/>
    </location>
</feature>
<dbReference type="SMART" id="SM01401">
    <property type="entry name" value="Sds3"/>
    <property type="match status" value="1"/>
</dbReference>
<dbReference type="Pfam" id="PF08598">
    <property type="entry name" value="Sds3"/>
    <property type="match status" value="1"/>
</dbReference>
<evidence type="ECO:0000256" key="3">
    <source>
        <dbReference type="ARBA" id="ARBA00023015"/>
    </source>
</evidence>
<reference evidence="7 8" key="1">
    <citation type="submission" date="2024-04" db="EMBL/GenBank/DDBJ databases">
        <title>Phyllosticta paracitricarpa is synonymous to the EU quarantine fungus P. citricarpa based on phylogenomic analyses.</title>
        <authorList>
            <consortium name="Lawrence Berkeley National Laboratory"/>
            <person name="Van Ingen-Buijs V.A."/>
            <person name="Van Westerhoven A.C."/>
            <person name="Haridas S."/>
            <person name="Skiadas P."/>
            <person name="Martin F."/>
            <person name="Groenewald J.Z."/>
            <person name="Crous P.W."/>
            <person name="Seidl M.F."/>
        </authorList>
    </citation>
    <scope>NUCLEOTIDE SEQUENCE [LARGE SCALE GENOMIC DNA]</scope>
    <source>
        <strain evidence="7 8">CBS 123371</strain>
    </source>
</reference>
<evidence type="ECO:0000313" key="8">
    <source>
        <dbReference type="Proteomes" id="UP001363622"/>
    </source>
</evidence>
<dbReference type="Proteomes" id="UP001363622">
    <property type="component" value="Unassembled WGS sequence"/>
</dbReference>
<accession>A0ABR1KRF8</accession>
<name>A0ABR1KRF8_9PEZI</name>
<feature type="region of interest" description="Disordered" evidence="6">
    <location>
        <begin position="559"/>
        <end position="592"/>
    </location>
</feature>
<feature type="region of interest" description="Disordered" evidence="6">
    <location>
        <begin position="1"/>
        <end position="374"/>
    </location>
</feature>
<keyword evidence="4" id="KW-0804">Transcription</keyword>
<comment type="caution">
    <text evidence="7">The sequence shown here is derived from an EMBL/GenBank/DDBJ whole genome shotgun (WGS) entry which is preliminary data.</text>
</comment>
<protein>
    <submittedName>
        <fullName evidence="7">Uncharacterized protein</fullName>
    </submittedName>
</protein>
<evidence type="ECO:0000256" key="5">
    <source>
        <dbReference type="ARBA" id="ARBA00023242"/>
    </source>
</evidence>
<evidence type="ECO:0000256" key="2">
    <source>
        <dbReference type="ARBA" id="ARBA00022491"/>
    </source>
</evidence>
<keyword evidence="2" id="KW-0678">Repressor</keyword>
<evidence type="ECO:0000313" key="7">
    <source>
        <dbReference type="EMBL" id="KAK7520118.1"/>
    </source>
</evidence>
<feature type="compositionally biased region" description="Basic and acidic residues" evidence="6">
    <location>
        <begin position="120"/>
        <end position="153"/>
    </location>
</feature>
<keyword evidence="8" id="KW-1185">Reference proteome</keyword>
<proteinExistence type="predicted"/>
<dbReference type="EMBL" id="JBBPHU010000003">
    <property type="protein sequence ID" value="KAK7520118.1"/>
    <property type="molecule type" value="Genomic_DNA"/>
</dbReference>
<evidence type="ECO:0000256" key="4">
    <source>
        <dbReference type="ARBA" id="ARBA00023163"/>
    </source>
</evidence>
<feature type="compositionally biased region" description="Basic and acidic residues" evidence="6">
    <location>
        <begin position="92"/>
        <end position="102"/>
    </location>
</feature>
<dbReference type="PANTHER" id="PTHR21964">
    <property type="entry name" value="BREAST CANCER METASTASIS-SUPPRESSOR 1"/>
    <property type="match status" value="1"/>
</dbReference>
<feature type="compositionally biased region" description="Low complexity" evidence="6">
    <location>
        <begin position="729"/>
        <end position="743"/>
    </location>
</feature>
<feature type="compositionally biased region" description="Polar residues" evidence="6">
    <location>
        <begin position="570"/>
        <end position="579"/>
    </location>
</feature>
<feature type="compositionally biased region" description="Basic and acidic residues" evidence="6">
    <location>
        <begin position="185"/>
        <end position="204"/>
    </location>
</feature>
<feature type="compositionally biased region" description="Basic residues" evidence="6">
    <location>
        <begin position="325"/>
        <end position="339"/>
    </location>
</feature>
<feature type="compositionally biased region" description="Low complexity" evidence="6">
    <location>
        <begin position="307"/>
        <end position="321"/>
    </location>
</feature>
<feature type="compositionally biased region" description="Polar residues" evidence="6">
    <location>
        <begin position="709"/>
        <end position="728"/>
    </location>
</feature>
<sequence>MSAPFRSSRSRSKEAGAHASGETETTNPTTAPTKAPTPEPLESSPEPDTVFLPQSRDEPHPNDSTVAKHGSAIPNQPFTSTIEEILDGTPDLSRESRNDHYDNFLGDEGSSSLSEPEESVEGREDEVHRVNEASPHAEENDSEAETERIDNTPRKLARTVTDVTNGSDGPAERTPSKLARGLSVDIHHSKPKPSTEKAAVHSEVGDDSDDDAILPDATHDIEADADNGSVDDGAERKRKRSSSALSSIADGLDTDQPAPKRHSSARPYELNGDQMEVDEPEVKQTVEDGETAHKEAEAQAEDEDSGEGAAAQVAEPAEEAPSTSKKTKGKRGQRKGRKGRPTEKEDQTATPAEAEDEDGAEGEIDVEEAGMIEEERDRKHNALEALNRIERQFLTFQKKRLEERLDLLSIELNQLQSPNSTHEEYLLMLQAVDQRRDEKIRQENVRLSLKRDILKKHFVAMRGTIHGQFVHDVGDIRMSYLTQCNQRITQLQRERRYWGTNETDYTIKFNNKRSQQALQQQAYNLEVSVLSGVAKYVGFPAAPDLNSARAPEIDQDLTSMGIPFRPAQPSRPQGAQDSSSRAERPAEEQLPEQNAWANSQHPVQHAYYPSSTAPQPRVISNPFSTPAAQRNTVDINAPNGSASTIDMQGSNPPSSAAQGQGSAPQPDAYESPVLQMKQAIARSENRHLPPESTPIRIGMQQPRDLARNEPNSHPPTNIYENPALMTQLSPPTTSSAAGATSSSIKAEDPGDQLQRAAMPPRTGLAVGGGMFR</sequence>
<feature type="compositionally biased region" description="Polar residues" evidence="6">
    <location>
        <begin position="73"/>
        <end position="82"/>
    </location>
</feature>
<evidence type="ECO:0000256" key="1">
    <source>
        <dbReference type="ARBA" id="ARBA00004123"/>
    </source>
</evidence>
<gene>
    <name evidence="7" type="ORF">IWZ03DRAFT_372217</name>
</gene>
<dbReference type="InterPro" id="IPR013907">
    <property type="entry name" value="Sds3"/>
</dbReference>
<feature type="region of interest" description="Disordered" evidence="6">
    <location>
        <begin position="704"/>
        <end position="772"/>
    </location>
</feature>
<comment type="subcellular location">
    <subcellularLocation>
        <location evidence="1">Nucleus</location>
    </subcellularLocation>
</comment>
<keyword evidence="5" id="KW-0539">Nucleus</keyword>
<feature type="compositionally biased region" description="Polar residues" evidence="6">
    <location>
        <begin position="621"/>
        <end position="663"/>
    </location>
</feature>
<keyword evidence="3" id="KW-0805">Transcription regulation</keyword>